<reference evidence="6 7" key="1">
    <citation type="submission" date="2020-08" db="EMBL/GenBank/DDBJ databases">
        <title>Genomic Encyclopedia of Type Strains, Phase III (KMG-III): the genomes of soil and plant-associated and newly described type strains.</title>
        <authorList>
            <person name="Whitman W."/>
        </authorList>
    </citation>
    <scope>NUCLEOTIDE SEQUENCE [LARGE SCALE GENOMIC DNA]</scope>
    <source>
        <strain evidence="6 7">CECT 8305</strain>
    </source>
</reference>
<evidence type="ECO:0000256" key="1">
    <source>
        <dbReference type="ARBA" id="ARBA00001933"/>
    </source>
</evidence>
<evidence type="ECO:0000259" key="5">
    <source>
        <dbReference type="Pfam" id="PF00291"/>
    </source>
</evidence>
<sequence length="326" mass="34573">MIFERASDVVMDDVFLRLPGFLATSEVFLKLEGLNPAGSVKLKTAVALIESLERAGSLHPGSRIIESSSGNLGVALSVACTAKGYALTVVTDPNAARHSIRVMESLGTDVVVVTTRDAQGGFLHTRINYIHQRLAQDPDLVWLNQYANPAGVRAHRDRTAAAIHEGLGTVDALFVGVGTTGTLMGCVEYFAEHSPTTRVVAVDSVGSVTFGMPAAPRFIPGLGASRRPELFADTGRFEKTLIAEADTVAMCRRVAERYGLLVGGSTGTVLAAVQQFAPTLPEGSRVAVISPDLGDKYVDTVYSDTWVAERYTDVPELAGLGPIATT</sequence>
<dbReference type="PANTHER" id="PTHR10314">
    <property type="entry name" value="CYSTATHIONINE BETA-SYNTHASE"/>
    <property type="match status" value="1"/>
</dbReference>
<comment type="subunit">
    <text evidence="2">Homodimer.</text>
</comment>
<dbReference type="EC" id="2.5.1.47" evidence="6"/>
<gene>
    <name evidence="6" type="ORF">FHS42_002069</name>
</gene>
<dbReference type="InterPro" id="IPR050214">
    <property type="entry name" value="Cys_Synth/Cystath_Beta-Synth"/>
</dbReference>
<proteinExistence type="predicted"/>
<feature type="domain" description="Tryptophan synthase beta chain-like PALP" evidence="5">
    <location>
        <begin position="25"/>
        <end position="292"/>
    </location>
</feature>
<dbReference type="SUPFAM" id="SSF53686">
    <property type="entry name" value="Tryptophan synthase beta subunit-like PLP-dependent enzymes"/>
    <property type="match status" value="1"/>
</dbReference>
<name>A0A7W9Q7Y5_9ACTN</name>
<dbReference type="RefSeq" id="WP_184571094.1">
    <property type="nucleotide sequence ID" value="NZ_JACHJL010000004.1"/>
</dbReference>
<dbReference type="CDD" id="cd01561">
    <property type="entry name" value="CBS_like"/>
    <property type="match status" value="1"/>
</dbReference>
<keyword evidence="3 6" id="KW-0808">Transferase</keyword>
<dbReference type="NCBIfam" id="TIGR03945">
    <property type="entry name" value="PLP_SbnA_fam"/>
    <property type="match status" value="1"/>
</dbReference>
<evidence type="ECO:0000256" key="3">
    <source>
        <dbReference type="ARBA" id="ARBA00022679"/>
    </source>
</evidence>
<dbReference type="Pfam" id="PF00291">
    <property type="entry name" value="PALP"/>
    <property type="match status" value="1"/>
</dbReference>
<dbReference type="InterPro" id="IPR036052">
    <property type="entry name" value="TrpB-like_PALP_sf"/>
</dbReference>
<dbReference type="Gene3D" id="3.40.50.1100">
    <property type="match status" value="2"/>
</dbReference>
<dbReference type="InterPro" id="IPR023927">
    <property type="entry name" value="SbnA"/>
</dbReference>
<dbReference type="AlphaFoldDB" id="A0A7W9Q7Y5"/>
<keyword evidence="7" id="KW-1185">Reference proteome</keyword>
<evidence type="ECO:0000256" key="2">
    <source>
        <dbReference type="ARBA" id="ARBA00011738"/>
    </source>
</evidence>
<accession>A0A7W9Q7Y5</accession>
<comment type="caution">
    <text evidence="6">The sequence shown here is derived from an EMBL/GenBank/DDBJ whole genome shotgun (WGS) entry which is preliminary data.</text>
</comment>
<organism evidence="6 7">
    <name type="scientific">Streptomyces zagrosensis</name>
    <dbReference type="NCBI Taxonomy" id="1042984"/>
    <lineage>
        <taxon>Bacteria</taxon>
        <taxon>Bacillati</taxon>
        <taxon>Actinomycetota</taxon>
        <taxon>Actinomycetes</taxon>
        <taxon>Kitasatosporales</taxon>
        <taxon>Streptomycetaceae</taxon>
        <taxon>Streptomyces</taxon>
    </lineage>
</organism>
<dbReference type="InterPro" id="IPR001926">
    <property type="entry name" value="TrpB-like_PALP"/>
</dbReference>
<comment type="cofactor">
    <cofactor evidence="1">
        <name>pyridoxal 5'-phosphate</name>
        <dbReference type="ChEBI" id="CHEBI:597326"/>
    </cofactor>
</comment>
<evidence type="ECO:0000313" key="7">
    <source>
        <dbReference type="Proteomes" id="UP000588098"/>
    </source>
</evidence>
<dbReference type="GO" id="GO:0004124">
    <property type="term" value="F:cysteine synthase activity"/>
    <property type="evidence" value="ECO:0007669"/>
    <property type="project" value="UniProtKB-EC"/>
</dbReference>
<dbReference type="Proteomes" id="UP000588098">
    <property type="component" value="Unassembled WGS sequence"/>
</dbReference>
<evidence type="ECO:0000313" key="6">
    <source>
        <dbReference type="EMBL" id="MBB5935019.1"/>
    </source>
</evidence>
<keyword evidence="4" id="KW-0663">Pyridoxal phosphate</keyword>
<evidence type="ECO:0000256" key="4">
    <source>
        <dbReference type="ARBA" id="ARBA00022898"/>
    </source>
</evidence>
<dbReference type="EMBL" id="JACHJL010000004">
    <property type="protein sequence ID" value="MBB5935019.1"/>
    <property type="molecule type" value="Genomic_DNA"/>
</dbReference>
<protein>
    <submittedName>
        <fullName evidence="6">Cysteine synthase A</fullName>
        <ecNumber evidence="6">2.5.1.47</ecNumber>
    </submittedName>
</protein>